<evidence type="ECO:0000259" key="1">
    <source>
        <dbReference type="Pfam" id="PF10350"/>
    </source>
</evidence>
<evidence type="ECO:0000313" key="3">
    <source>
        <dbReference type="WBParaSite" id="SMRG1_18620.1"/>
    </source>
</evidence>
<reference evidence="3 4" key="1">
    <citation type="submission" date="2023-11" db="UniProtKB">
        <authorList>
            <consortium name="WormBaseParasite"/>
        </authorList>
    </citation>
    <scope>IDENTIFICATION</scope>
</reference>
<organism evidence="2 3">
    <name type="scientific">Schistosoma margrebowiei</name>
    <dbReference type="NCBI Taxonomy" id="48269"/>
    <lineage>
        <taxon>Eukaryota</taxon>
        <taxon>Metazoa</taxon>
        <taxon>Spiralia</taxon>
        <taxon>Lophotrochozoa</taxon>
        <taxon>Platyhelminthes</taxon>
        <taxon>Trematoda</taxon>
        <taxon>Digenea</taxon>
        <taxon>Strigeidida</taxon>
        <taxon>Schistosomatoidea</taxon>
        <taxon>Schistosomatidae</taxon>
        <taxon>Schistosoma</taxon>
    </lineage>
</organism>
<sequence>MWSLLLGIEYNCTSNVACDIIKSIFEQSVTIKRNSPQVYDFNLLKPVIQWILTGTVDCPMSKMSCSCNFLSTTKSFQNTSWDNFIHSCLNSQFTLLPSSDALESVLIVSNSEASQLSKNDLLIDQLLEHLSLTFLNSKYDQYSHISERKLLVWLRLYSLKDYSDLPLSTKQLVPTILTHSASHHNDCVRILALNGIHKFLCKYLHMKSKANNNNNNNNIGEESTNFILSNISTTQIFMDIFLNCCNTFNNCSNPSYRNQFQKIFSSLTECIRMICKSIRFNNSIEISNKDNLINSNNQRIICLSDTEMYLQVFDLNRIKDESVLSMQENDVLYLVKLIRFISSMCRITTIHTRTGSQNTIDIKVTTSIHTYFWPGMSYQRAKLLLDIVETALGVLNLTPNGPWSKKSSKWRSEFGKDSLCNIRTLIDNISVRYNWDYKSTNLLRYLLNGLLYVSSDLQSQILSIIYDHWIENKDALKEAIYPTMVDLACTWCDTPWCSVYTSGANILTFCSINELWDSAYFDADMRTWFLNKLKRFSELTWITNNSLGNVDLTMFSSKLLQVVQFQSGLGFLLTIDQILTNCLSKLMKNSKNIKWNQFIDPMLYKFICCKELPSLCLELCNLCLFSMGCQICQFNQEDNSFVMDFSKGACSFRELGKAILKTVMLARRNQSSIGNETVGQSTQCHLIQTSHTHTSNNSTIVNNVDSSDMDSLSSIELLPEYQHVLSWSWNTLKFCSSIIASWFAIQCKLPNENVMADVERKLLASKIGYQLLHQLLQCRHKGTIEALYFNLLLYLQTVENYQLSFCSSLKTCKEDALKSSVFKMDCENLTTNIKYLSTCDGSISADHMLQICWNVLCNSAYSVTRRGAGLIPVIRACLLAKSCNGLENPPCSLVCCLQSLFEITQSDDNDVYNNVNNNTTHIISDSTTLHDSPRVFALHLLHGLFTDARLRVHEHSVPIENNNSLSHVKNWTIEALQLAVIPGFNSKKWNVWNGALQLHSALIYRLTGVSLDLEFPLISDICFQYPQMLDIIFNCLNSNYQNLSSTQSLIPILTLIVRFSPSFDHSLIVSSKIDEILNRLEYILFNHCNMHIRKLASKAYHVFLCPPIDLYYQFESIICSQDKQSSLCNISNIGPLNLIYHSCSLHNSNKKIVYNSITNAVHGHLCLLQSWYESKTCEIIHHWRESLFNIKSALNYLLHWISISAWYLAYELCILMNSVYTSHATIHCEENYRTELWTTLLTLRKPIFSLSSEPFHIEFLIEFRHICIKLFNKNLFNYMTIHYAETEPILLLRFLNLLKINSNLSDELTLKLIDYWINWRSLTCDVDHHDHHPGHQCVNNRLEYIYPHVMWCFLEFFNRSCNTTCFMQKIQKEFNVEILLSRVSNLCLTNENISGIQFCIHRSRLLYFMTCLINCLLPSTSLNYSSYMDQWLALLSDCLQYQHSSESRISASKSLHLWTLEFHPDNATNSPSISNQIDLMKSVLNISQRKRLLDCIFHGLFDESPEVRSILSTVINFWLKSSINQTNSLHCIHANTHLITLHKLLKQIVPLLLLDENSNNKDKNINSNNTHNKIHSSDNLTFNESTRWLCNNWLTIMKSMNCLMINEYESSQRNILYDREAYNTFCEPRLQIDLLFTYLRMERNMSKENLLRVTSSLIDQADDHLLSVCNVKSLQIEKILAIESWCGPGVPFAVFTRDYSRQLINSLKE</sequence>
<protein>
    <recommendedName>
        <fullName evidence="1">DUF2428 domain-containing protein</fullName>
    </recommendedName>
</protein>
<dbReference type="InterPro" id="IPR051954">
    <property type="entry name" value="tRNA_methyltransferase_THADA"/>
</dbReference>
<dbReference type="GO" id="GO:0030488">
    <property type="term" value="P:tRNA methylation"/>
    <property type="evidence" value="ECO:0007669"/>
    <property type="project" value="TreeGrafter"/>
</dbReference>
<dbReference type="PANTHER" id="PTHR14387:SF0">
    <property type="entry name" value="DUF2428 DOMAIN-CONTAINING PROTEIN"/>
    <property type="match status" value="1"/>
</dbReference>
<dbReference type="InterPro" id="IPR019442">
    <property type="entry name" value="THADA/TRM732_DUF2428"/>
</dbReference>
<dbReference type="Proteomes" id="UP000050790">
    <property type="component" value="Unassembled WGS sequence"/>
</dbReference>
<evidence type="ECO:0000313" key="4">
    <source>
        <dbReference type="WBParaSite" id="SMRG1_18620.7"/>
    </source>
</evidence>
<dbReference type="GO" id="GO:0005829">
    <property type="term" value="C:cytosol"/>
    <property type="evidence" value="ECO:0007669"/>
    <property type="project" value="TreeGrafter"/>
</dbReference>
<dbReference type="Pfam" id="PF10350">
    <property type="entry name" value="DUF2428"/>
    <property type="match status" value="1"/>
</dbReference>
<proteinExistence type="predicted"/>
<dbReference type="PANTHER" id="PTHR14387">
    <property type="entry name" value="THADA/DEATH RECEPTOR INTERACTING PROTEIN"/>
    <property type="match status" value="1"/>
</dbReference>
<dbReference type="WBParaSite" id="SMRG1_18620.7">
    <property type="protein sequence ID" value="SMRG1_18620.7"/>
    <property type="gene ID" value="SMRG1_18620"/>
</dbReference>
<dbReference type="WBParaSite" id="SMRG1_18620.1">
    <property type="protein sequence ID" value="SMRG1_18620.1"/>
    <property type="gene ID" value="SMRG1_18620"/>
</dbReference>
<name>A0AA84ZAG0_9TREM</name>
<feature type="domain" description="DUF2428" evidence="1">
    <location>
        <begin position="708"/>
        <end position="953"/>
    </location>
</feature>
<evidence type="ECO:0000313" key="2">
    <source>
        <dbReference type="Proteomes" id="UP000050790"/>
    </source>
</evidence>
<accession>A0AA84ZAG0</accession>